<dbReference type="Pfam" id="PF00440">
    <property type="entry name" value="TetR_N"/>
    <property type="match status" value="1"/>
</dbReference>
<reference evidence="6 7" key="2">
    <citation type="submission" date="2019-09" db="EMBL/GenBank/DDBJ databases">
        <authorList>
            <person name="Jin C."/>
        </authorList>
    </citation>
    <scope>NUCLEOTIDE SEQUENCE [LARGE SCALE GENOMIC DNA]</scope>
    <source>
        <strain evidence="6 7">AN110305</strain>
    </source>
</reference>
<reference evidence="6 7" key="1">
    <citation type="submission" date="2019-09" db="EMBL/GenBank/DDBJ databases">
        <title>Goodfellowia gen. nov., a new genus of the Pseudonocardineae related to Actinoalloteichus, containing Goodfellowia coeruleoviolacea gen. nov., comb. nov. gen. nov., comb. nov.</title>
        <authorList>
            <person name="Labeda D."/>
        </authorList>
    </citation>
    <scope>NUCLEOTIDE SEQUENCE [LARGE SCALE GENOMIC DNA]</scope>
    <source>
        <strain evidence="6 7">AN110305</strain>
    </source>
</reference>
<dbReference type="Pfam" id="PF16925">
    <property type="entry name" value="TetR_C_13"/>
    <property type="match status" value="1"/>
</dbReference>
<evidence type="ECO:0000313" key="7">
    <source>
        <dbReference type="Proteomes" id="UP000323454"/>
    </source>
</evidence>
<dbReference type="Gene3D" id="1.10.10.60">
    <property type="entry name" value="Homeodomain-like"/>
    <property type="match status" value="1"/>
</dbReference>
<dbReference type="InterPro" id="IPR009057">
    <property type="entry name" value="Homeodomain-like_sf"/>
</dbReference>
<keyword evidence="3" id="KW-0804">Transcription</keyword>
<dbReference type="InterPro" id="IPR036271">
    <property type="entry name" value="Tet_transcr_reg_TetR-rel_C_sf"/>
</dbReference>
<proteinExistence type="predicted"/>
<dbReference type="Proteomes" id="UP000323454">
    <property type="component" value="Unassembled WGS sequence"/>
</dbReference>
<organism evidence="6 7">
    <name type="scientific">Solihabitans fulvus</name>
    <dbReference type="NCBI Taxonomy" id="1892852"/>
    <lineage>
        <taxon>Bacteria</taxon>
        <taxon>Bacillati</taxon>
        <taxon>Actinomycetota</taxon>
        <taxon>Actinomycetes</taxon>
        <taxon>Pseudonocardiales</taxon>
        <taxon>Pseudonocardiaceae</taxon>
        <taxon>Solihabitans</taxon>
    </lineage>
</organism>
<dbReference type="PANTHER" id="PTHR47506">
    <property type="entry name" value="TRANSCRIPTIONAL REGULATORY PROTEIN"/>
    <property type="match status" value="1"/>
</dbReference>
<gene>
    <name evidence="6" type="ORF">F0L68_13055</name>
</gene>
<keyword evidence="1" id="KW-0805">Transcription regulation</keyword>
<dbReference type="EMBL" id="VUOB01000022">
    <property type="protein sequence ID" value="KAA2262458.1"/>
    <property type="molecule type" value="Genomic_DNA"/>
</dbReference>
<dbReference type="Gene3D" id="1.10.357.10">
    <property type="entry name" value="Tetracycline Repressor, domain 2"/>
    <property type="match status" value="1"/>
</dbReference>
<evidence type="ECO:0000256" key="2">
    <source>
        <dbReference type="ARBA" id="ARBA00023125"/>
    </source>
</evidence>
<evidence type="ECO:0000256" key="4">
    <source>
        <dbReference type="PROSITE-ProRule" id="PRU00335"/>
    </source>
</evidence>
<protein>
    <submittedName>
        <fullName evidence="6">TetR/AcrR family transcriptional regulator</fullName>
    </submittedName>
</protein>
<dbReference type="PANTHER" id="PTHR47506:SF6">
    <property type="entry name" value="HTH-TYPE TRANSCRIPTIONAL REPRESSOR NEMR"/>
    <property type="match status" value="1"/>
</dbReference>
<accession>A0A5B2XF50</accession>
<dbReference type="SUPFAM" id="SSF48498">
    <property type="entry name" value="Tetracyclin repressor-like, C-terminal domain"/>
    <property type="match status" value="1"/>
</dbReference>
<dbReference type="GO" id="GO:0003677">
    <property type="term" value="F:DNA binding"/>
    <property type="evidence" value="ECO:0007669"/>
    <property type="project" value="UniProtKB-UniRule"/>
</dbReference>
<evidence type="ECO:0000259" key="5">
    <source>
        <dbReference type="PROSITE" id="PS50977"/>
    </source>
</evidence>
<comment type="caution">
    <text evidence="6">The sequence shown here is derived from an EMBL/GenBank/DDBJ whole genome shotgun (WGS) entry which is preliminary data.</text>
</comment>
<dbReference type="InterPro" id="IPR001647">
    <property type="entry name" value="HTH_TetR"/>
</dbReference>
<dbReference type="OrthoDB" id="326421at2"/>
<keyword evidence="7" id="KW-1185">Reference proteome</keyword>
<evidence type="ECO:0000256" key="3">
    <source>
        <dbReference type="ARBA" id="ARBA00023163"/>
    </source>
</evidence>
<feature type="domain" description="HTH tetR-type" evidence="5">
    <location>
        <begin position="13"/>
        <end position="73"/>
    </location>
</feature>
<dbReference type="AlphaFoldDB" id="A0A5B2XF50"/>
<sequence length="205" mass="22505">MEASTDGRIQRGDATRRAILRRAVDIASVEGLDGLSIGRLATDLQVSKSGVFAHFGAKQELQLATIRAARAIVDDHVVRPALEVAPGLDRLRTLLDRWLRYSQDRVFPGGCFFFAAQAEFDARPGPVRDAITESGSQWTRLVESCVREAAQLGELAADTDPAQLCFELTAFLDAANLFSLLHDDPLAYERARVAIRARLRFPTPG</sequence>
<dbReference type="InterPro" id="IPR011075">
    <property type="entry name" value="TetR_C"/>
</dbReference>
<evidence type="ECO:0000313" key="6">
    <source>
        <dbReference type="EMBL" id="KAA2262458.1"/>
    </source>
</evidence>
<keyword evidence="2 4" id="KW-0238">DNA-binding</keyword>
<dbReference type="SUPFAM" id="SSF46689">
    <property type="entry name" value="Homeodomain-like"/>
    <property type="match status" value="1"/>
</dbReference>
<evidence type="ECO:0000256" key="1">
    <source>
        <dbReference type="ARBA" id="ARBA00023015"/>
    </source>
</evidence>
<feature type="DNA-binding region" description="H-T-H motif" evidence="4">
    <location>
        <begin position="36"/>
        <end position="55"/>
    </location>
</feature>
<dbReference type="PROSITE" id="PS50977">
    <property type="entry name" value="HTH_TETR_2"/>
    <property type="match status" value="1"/>
</dbReference>
<name>A0A5B2XF50_9PSEU</name>